<dbReference type="GO" id="GO:0006412">
    <property type="term" value="P:translation"/>
    <property type="evidence" value="ECO:0007669"/>
    <property type="project" value="InterPro"/>
</dbReference>
<dbReference type="GO" id="GO:0006417">
    <property type="term" value="P:regulation of translation"/>
    <property type="evidence" value="ECO:0007669"/>
    <property type="project" value="UniProtKB-KW"/>
</dbReference>
<dbReference type="EMBL" id="MFAU01000029">
    <property type="protein sequence ID" value="OGD84162.1"/>
    <property type="molecule type" value="Genomic_DNA"/>
</dbReference>
<dbReference type="AlphaFoldDB" id="A0A1F5FX34"/>
<comment type="caution">
    <text evidence="8">The sequence shown here is derived from an EMBL/GenBank/DDBJ whole genome shotgun (WGS) entry which is preliminary data.</text>
</comment>
<keyword evidence="2" id="KW-0678">Repressor</keyword>
<dbReference type="Gene3D" id="3.30.190.20">
    <property type="match status" value="1"/>
</dbReference>
<dbReference type="Proteomes" id="UP000179252">
    <property type="component" value="Unassembled WGS sequence"/>
</dbReference>
<dbReference type="PANTHER" id="PTHR36427">
    <property type="entry name" value="54S RIBOSOMAL PROTEIN L1, MITOCHONDRIAL"/>
    <property type="match status" value="1"/>
</dbReference>
<name>A0A1F5FX34_9BACT</name>
<protein>
    <recommendedName>
        <fullName evidence="6">Large ribosomal subunit protein uL1</fullName>
    </recommendedName>
    <alternativeName>
        <fullName evidence="7">50S ribosomal protein L1</fullName>
    </alternativeName>
</protein>
<organism evidence="8 9">
    <name type="scientific">Candidatus Curtissbacteria bacterium RBG_13_40_7</name>
    <dbReference type="NCBI Taxonomy" id="1797706"/>
    <lineage>
        <taxon>Bacteria</taxon>
        <taxon>Candidatus Curtissiibacteriota</taxon>
    </lineage>
</organism>
<evidence type="ECO:0000256" key="7">
    <source>
        <dbReference type="ARBA" id="ARBA00035452"/>
    </source>
</evidence>
<dbReference type="InterPro" id="IPR028364">
    <property type="entry name" value="Ribosomal_uL1/biogenesis"/>
</dbReference>
<keyword evidence="5" id="KW-0687">Ribonucleoprotein</keyword>
<gene>
    <name evidence="8" type="ORF">A2165_02865</name>
</gene>
<evidence type="ECO:0000313" key="9">
    <source>
        <dbReference type="Proteomes" id="UP000179252"/>
    </source>
</evidence>
<evidence type="ECO:0000256" key="1">
    <source>
        <dbReference type="ARBA" id="ARBA00010531"/>
    </source>
</evidence>
<dbReference type="PIRSF" id="PIRSF002155">
    <property type="entry name" value="Ribosomal_L1"/>
    <property type="match status" value="1"/>
</dbReference>
<dbReference type="InterPro" id="IPR016095">
    <property type="entry name" value="Ribosomal_uL1_3-a/b-sand"/>
</dbReference>
<dbReference type="Pfam" id="PF00687">
    <property type="entry name" value="Ribosomal_L1"/>
    <property type="match status" value="1"/>
</dbReference>
<evidence type="ECO:0000256" key="6">
    <source>
        <dbReference type="ARBA" id="ARBA00035241"/>
    </source>
</evidence>
<dbReference type="InterPro" id="IPR002143">
    <property type="entry name" value="Ribosomal_uL1"/>
</dbReference>
<keyword evidence="4" id="KW-0689">Ribosomal protein</keyword>
<evidence type="ECO:0000256" key="2">
    <source>
        <dbReference type="ARBA" id="ARBA00022491"/>
    </source>
</evidence>
<dbReference type="GO" id="GO:0015934">
    <property type="term" value="C:large ribosomal subunit"/>
    <property type="evidence" value="ECO:0007669"/>
    <property type="project" value="InterPro"/>
</dbReference>
<accession>A0A1F5FX34</accession>
<dbReference type="GO" id="GO:0003735">
    <property type="term" value="F:structural constituent of ribosome"/>
    <property type="evidence" value="ECO:0007669"/>
    <property type="project" value="InterPro"/>
</dbReference>
<reference evidence="8 9" key="1">
    <citation type="journal article" date="2016" name="Nat. Commun.">
        <title>Thousands of microbial genomes shed light on interconnected biogeochemical processes in an aquifer system.</title>
        <authorList>
            <person name="Anantharaman K."/>
            <person name="Brown C.T."/>
            <person name="Hug L.A."/>
            <person name="Sharon I."/>
            <person name="Castelle C.J."/>
            <person name="Probst A.J."/>
            <person name="Thomas B.C."/>
            <person name="Singh A."/>
            <person name="Wilkins M.J."/>
            <person name="Karaoz U."/>
            <person name="Brodie E.L."/>
            <person name="Williams K.H."/>
            <person name="Hubbard S.S."/>
            <person name="Banfield J.F."/>
        </authorList>
    </citation>
    <scope>NUCLEOTIDE SEQUENCE [LARGE SCALE GENOMIC DNA]</scope>
</reference>
<evidence type="ECO:0000256" key="5">
    <source>
        <dbReference type="ARBA" id="ARBA00023274"/>
    </source>
</evidence>
<comment type="similarity">
    <text evidence="1">Belongs to the universal ribosomal protein uL1 family.</text>
</comment>
<dbReference type="Gene3D" id="3.40.50.790">
    <property type="match status" value="1"/>
</dbReference>
<dbReference type="GO" id="GO:0003723">
    <property type="term" value="F:RNA binding"/>
    <property type="evidence" value="ECO:0007669"/>
    <property type="project" value="InterPro"/>
</dbReference>
<dbReference type="SUPFAM" id="SSF56808">
    <property type="entry name" value="Ribosomal protein L1"/>
    <property type="match status" value="1"/>
</dbReference>
<evidence type="ECO:0000256" key="3">
    <source>
        <dbReference type="ARBA" id="ARBA00022845"/>
    </source>
</evidence>
<sequence>MKHHRHLGKKYHQASSLIDKNKAYPAKEAIELLSKASYIKFDPTVEIHLNVIDKSIRGKVNFPHAVGQAPKRKARYLVFSNTKSISDDQQIIYGSEKTIEEILQGSLKPKRDFDQVIATPKFMPLLAKVAKILGPLGLMPNPKNGTVTEDASAFIQKPQESGYEYKTDPTAPIIHTSLGKLSTKPQAIEENLRALISSIGLTKIKKATVTTTMGPGIKLDVASISR</sequence>
<dbReference type="PANTHER" id="PTHR36427:SF3">
    <property type="entry name" value="LARGE RIBOSOMAL SUBUNIT PROTEIN UL1M"/>
    <property type="match status" value="1"/>
</dbReference>
<dbReference type="CDD" id="cd00403">
    <property type="entry name" value="Ribosomal_L1"/>
    <property type="match status" value="1"/>
</dbReference>
<evidence type="ECO:0000313" key="8">
    <source>
        <dbReference type="EMBL" id="OGD84162.1"/>
    </source>
</evidence>
<keyword evidence="3" id="KW-0810">Translation regulation</keyword>
<proteinExistence type="inferred from homology"/>
<evidence type="ECO:0000256" key="4">
    <source>
        <dbReference type="ARBA" id="ARBA00022980"/>
    </source>
</evidence>
<dbReference type="InterPro" id="IPR023674">
    <property type="entry name" value="Ribosomal_uL1-like"/>
</dbReference>